<feature type="region of interest" description="Disordered" evidence="2">
    <location>
        <begin position="220"/>
        <end position="240"/>
    </location>
</feature>
<feature type="region of interest" description="Disordered" evidence="2">
    <location>
        <begin position="1"/>
        <end position="69"/>
    </location>
</feature>
<gene>
    <name evidence="3" type="ORF">MM415B00526_0020</name>
</gene>
<proteinExistence type="predicted"/>
<protein>
    <submittedName>
        <fullName evidence="3">Uncharacterized protein</fullName>
    </submittedName>
</protein>
<evidence type="ECO:0000256" key="2">
    <source>
        <dbReference type="SAM" id="MobiDB-lite"/>
    </source>
</evidence>
<evidence type="ECO:0000256" key="1">
    <source>
        <dbReference type="SAM" id="Coils"/>
    </source>
</evidence>
<dbReference type="AlphaFoldDB" id="A0A6M3J520"/>
<reference evidence="3" key="1">
    <citation type="submission" date="2020-03" db="EMBL/GenBank/DDBJ databases">
        <title>The deep terrestrial virosphere.</title>
        <authorList>
            <person name="Holmfeldt K."/>
            <person name="Nilsson E."/>
            <person name="Simone D."/>
            <person name="Lopez-Fernandez M."/>
            <person name="Wu X."/>
            <person name="de Brujin I."/>
            <person name="Lundin D."/>
            <person name="Andersson A."/>
            <person name="Bertilsson S."/>
            <person name="Dopson M."/>
        </authorList>
    </citation>
    <scope>NUCLEOTIDE SEQUENCE</scope>
    <source>
        <strain evidence="3">MM415B00526</strain>
    </source>
</reference>
<sequence length="261" mass="30035">MVVTKESAQTVEKEEETQTEVTLEELDTTSKSEVETSGEESTEEETESEEEPKEKEPEESIEDKVTRLAQSMKDKELKSVYKEMEGYKTKVGELESQLNDKIWDRELQTLFNEDVENLGEDEAKTRKANREKVAEQVREYRLKSAEVEKAKKQLEEQMPKLGIIERTQKARGDLWELLFPEDKGKVAQLNKLITKFDKAQDWDDYEIIFEGIKATVKGKENSFVPDSSKSSGGGITDWTKLDRDTKDKLAAEALRKEKRGK</sequence>
<organism evidence="3">
    <name type="scientific">viral metagenome</name>
    <dbReference type="NCBI Taxonomy" id="1070528"/>
    <lineage>
        <taxon>unclassified sequences</taxon>
        <taxon>metagenomes</taxon>
        <taxon>organismal metagenomes</taxon>
    </lineage>
</organism>
<evidence type="ECO:0000313" key="3">
    <source>
        <dbReference type="EMBL" id="QJA64257.1"/>
    </source>
</evidence>
<accession>A0A6M3J520</accession>
<feature type="compositionally biased region" description="Acidic residues" evidence="2">
    <location>
        <begin position="13"/>
        <end position="27"/>
    </location>
</feature>
<feature type="compositionally biased region" description="Acidic residues" evidence="2">
    <location>
        <begin position="36"/>
        <end position="51"/>
    </location>
</feature>
<feature type="compositionally biased region" description="Basic and acidic residues" evidence="2">
    <location>
        <begin position="52"/>
        <end position="69"/>
    </location>
</feature>
<name>A0A6M3J520_9ZZZZ</name>
<dbReference type="EMBL" id="MT141516">
    <property type="protein sequence ID" value="QJA64257.1"/>
    <property type="molecule type" value="Genomic_DNA"/>
</dbReference>
<keyword evidence="1" id="KW-0175">Coiled coil</keyword>
<feature type="coiled-coil region" evidence="1">
    <location>
        <begin position="130"/>
        <end position="157"/>
    </location>
</feature>